<protein>
    <submittedName>
        <fullName evidence="1">Uncharacterized protein</fullName>
    </submittedName>
</protein>
<reference evidence="1 2" key="1">
    <citation type="submission" date="2015-10" db="EMBL/GenBank/DDBJ databases">
        <authorList>
            <person name="Ju K.-S."/>
            <person name="Doroghazi J.R."/>
            <person name="Metcalf W.W."/>
        </authorList>
    </citation>
    <scope>NUCLEOTIDE SEQUENCE [LARGE SCALE GENOMIC DNA]</scope>
    <source>
        <strain evidence="1 2">NRRL B-24793</strain>
    </source>
</reference>
<dbReference type="InterPro" id="IPR027417">
    <property type="entry name" value="P-loop_NTPase"/>
</dbReference>
<dbReference type="PROSITE" id="PS00675">
    <property type="entry name" value="SIGMA54_INTERACT_1"/>
    <property type="match status" value="1"/>
</dbReference>
<name>A0A9X0I749_9ACTN</name>
<dbReference type="AlphaFoldDB" id="A0A9X0I749"/>
<evidence type="ECO:0000313" key="1">
    <source>
        <dbReference type="EMBL" id="KUJ48117.1"/>
    </source>
</evidence>
<dbReference type="SUPFAM" id="SSF52540">
    <property type="entry name" value="P-loop containing nucleoside triphosphate hydrolases"/>
    <property type="match status" value="1"/>
</dbReference>
<dbReference type="EMBL" id="LMWI01000001">
    <property type="protein sequence ID" value="KUJ48117.1"/>
    <property type="molecule type" value="Genomic_DNA"/>
</dbReference>
<keyword evidence="2" id="KW-1185">Reference proteome</keyword>
<comment type="caution">
    <text evidence="1">The sequence shown here is derived from an EMBL/GenBank/DDBJ whole genome shotgun (WGS) entry which is preliminary data.</text>
</comment>
<dbReference type="Proteomes" id="UP000053246">
    <property type="component" value="Unassembled WGS sequence"/>
</dbReference>
<sequence>MVSPVPEGRLVLVCGQEGAGKSTIIRALLPCTPYSARIDAEDIGQTNPCPMDDEFFDLLRGNVAGLVERFCSAGYVNVIAGSFLRDYRDYLAFRQLLPKPTAVFLVELLVDSDVRDDRRLSRAKQTTQRWRDRVDLIPEDRTIREAANTDYRYIGVDTTNLSIVETVRWITESIPEIYRQQ</sequence>
<gene>
    <name evidence="1" type="ORF">ADL17_03295</name>
</gene>
<accession>A0A9X0I749</accession>
<proteinExistence type="predicted"/>
<dbReference type="Gene3D" id="3.40.50.300">
    <property type="entry name" value="P-loop containing nucleotide triphosphate hydrolases"/>
    <property type="match status" value="1"/>
</dbReference>
<evidence type="ECO:0000313" key="2">
    <source>
        <dbReference type="Proteomes" id="UP000053246"/>
    </source>
</evidence>
<dbReference type="InterPro" id="IPR025662">
    <property type="entry name" value="Sigma_54_int_dom_ATP-bd_1"/>
</dbReference>
<organism evidence="1 2">
    <name type="scientific">Micromonospora maris</name>
    <dbReference type="NCBI Taxonomy" id="1003110"/>
    <lineage>
        <taxon>Bacteria</taxon>
        <taxon>Bacillati</taxon>
        <taxon>Actinomycetota</taxon>
        <taxon>Actinomycetes</taxon>
        <taxon>Micromonosporales</taxon>
        <taxon>Micromonosporaceae</taxon>
        <taxon>Micromonospora</taxon>
    </lineage>
</organism>